<proteinExistence type="predicted"/>
<accession>A0A0N5AYB0</accession>
<feature type="region of interest" description="Disordered" evidence="1">
    <location>
        <begin position="97"/>
        <end position="121"/>
    </location>
</feature>
<evidence type="ECO:0000313" key="2">
    <source>
        <dbReference type="Proteomes" id="UP000046393"/>
    </source>
</evidence>
<dbReference type="WBParaSite" id="SMUV_0000994701-mRNA-1">
    <property type="protein sequence ID" value="SMUV_0000994701-mRNA-1"/>
    <property type="gene ID" value="SMUV_0000994701"/>
</dbReference>
<dbReference type="AlphaFoldDB" id="A0A0N5AYB0"/>
<organism evidence="2 3">
    <name type="scientific">Syphacia muris</name>
    <dbReference type="NCBI Taxonomy" id="451379"/>
    <lineage>
        <taxon>Eukaryota</taxon>
        <taxon>Metazoa</taxon>
        <taxon>Ecdysozoa</taxon>
        <taxon>Nematoda</taxon>
        <taxon>Chromadorea</taxon>
        <taxon>Rhabditida</taxon>
        <taxon>Spirurina</taxon>
        <taxon>Oxyuridomorpha</taxon>
        <taxon>Oxyuroidea</taxon>
        <taxon>Oxyuridae</taxon>
        <taxon>Syphacia</taxon>
    </lineage>
</organism>
<evidence type="ECO:0000256" key="1">
    <source>
        <dbReference type="SAM" id="MobiDB-lite"/>
    </source>
</evidence>
<protein>
    <submittedName>
        <fullName evidence="3">Uncharacterized protein</fullName>
    </submittedName>
</protein>
<reference evidence="3" key="1">
    <citation type="submission" date="2017-02" db="UniProtKB">
        <authorList>
            <consortium name="WormBaseParasite"/>
        </authorList>
    </citation>
    <scope>IDENTIFICATION</scope>
</reference>
<name>A0A0N5AYB0_9BILA</name>
<keyword evidence="2" id="KW-1185">Reference proteome</keyword>
<sequence length="208" mass="23266">MPSRTTFQQTNPRRIFHAQGVTAPICSCITSPSAEVEPICSCFQPTTNVTEYQKQCIPACQASCIQSCVDLKQLLAGCQVACDSTCSKVCVESMKNQQADEKNDTESQSNTTTASDTRQDELQNSQASLEYNLRLLQRQLYPEQFADALQHSNSQENTYPTLPLDASRSLLQTAAIQRINDVCIKICFGECEKLFEQEICQNLCNSRW</sequence>
<feature type="compositionally biased region" description="Polar residues" evidence="1">
    <location>
        <begin position="106"/>
        <end position="121"/>
    </location>
</feature>
<dbReference type="Proteomes" id="UP000046393">
    <property type="component" value="Unplaced"/>
</dbReference>
<evidence type="ECO:0000313" key="3">
    <source>
        <dbReference type="WBParaSite" id="SMUV_0000994701-mRNA-1"/>
    </source>
</evidence>